<evidence type="ECO:0000256" key="6">
    <source>
        <dbReference type="SAM" id="SignalP"/>
    </source>
</evidence>
<name>A0AAN7PUT1_9COLE</name>
<dbReference type="CDD" id="cd00190">
    <property type="entry name" value="Tryp_SPc"/>
    <property type="match status" value="1"/>
</dbReference>
<keyword evidence="4" id="KW-0720">Serine protease</keyword>
<evidence type="ECO:0000256" key="4">
    <source>
        <dbReference type="ARBA" id="ARBA00022825"/>
    </source>
</evidence>
<organism evidence="8 9">
    <name type="scientific">Aquatica leii</name>
    <dbReference type="NCBI Taxonomy" id="1421715"/>
    <lineage>
        <taxon>Eukaryota</taxon>
        <taxon>Metazoa</taxon>
        <taxon>Ecdysozoa</taxon>
        <taxon>Arthropoda</taxon>
        <taxon>Hexapoda</taxon>
        <taxon>Insecta</taxon>
        <taxon>Pterygota</taxon>
        <taxon>Neoptera</taxon>
        <taxon>Endopterygota</taxon>
        <taxon>Coleoptera</taxon>
        <taxon>Polyphaga</taxon>
        <taxon>Elateriformia</taxon>
        <taxon>Elateroidea</taxon>
        <taxon>Lampyridae</taxon>
        <taxon>Luciolinae</taxon>
        <taxon>Aquatica</taxon>
    </lineage>
</organism>
<dbReference type="InterPro" id="IPR001254">
    <property type="entry name" value="Trypsin_dom"/>
</dbReference>
<evidence type="ECO:0000256" key="3">
    <source>
        <dbReference type="ARBA" id="ARBA00022801"/>
    </source>
</evidence>
<feature type="domain" description="Peptidase S1" evidence="7">
    <location>
        <begin position="25"/>
        <end position="252"/>
    </location>
</feature>
<dbReference type="AlphaFoldDB" id="A0AAN7PUT1"/>
<dbReference type="Gene3D" id="2.40.10.10">
    <property type="entry name" value="Trypsin-like serine proteases"/>
    <property type="match status" value="1"/>
</dbReference>
<dbReference type="SUPFAM" id="SSF50494">
    <property type="entry name" value="Trypsin-like serine proteases"/>
    <property type="match status" value="1"/>
</dbReference>
<keyword evidence="5" id="KW-1015">Disulfide bond</keyword>
<dbReference type="InterPro" id="IPR050430">
    <property type="entry name" value="Peptidase_S1"/>
</dbReference>
<evidence type="ECO:0000313" key="8">
    <source>
        <dbReference type="EMBL" id="KAK4877894.1"/>
    </source>
</evidence>
<protein>
    <recommendedName>
        <fullName evidence="7">Peptidase S1 domain-containing protein</fullName>
    </recommendedName>
</protein>
<evidence type="ECO:0000256" key="2">
    <source>
        <dbReference type="ARBA" id="ARBA00022670"/>
    </source>
</evidence>
<keyword evidence="9" id="KW-1185">Reference proteome</keyword>
<dbReference type="EMBL" id="JARPUR010000004">
    <property type="protein sequence ID" value="KAK4877894.1"/>
    <property type="molecule type" value="Genomic_DNA"/>
</dbReference>
<dbReference type="PANTHER" id="PTHR24276">
    <property type="entry name" value="POLYSERASE-RELATED"/>
    <property type="match status" value="1"/>
</dbReference>
<evidence type="ECO:0000259" key="7">
    <source>
        <dbReference type="PROSITE" id="PS50240"/>
    </source>
</evidence>
<dbReference type="InterPro" id="IPR043504">
    <property type="entry name" value="Peptidase_S1_PA_chymotrypsin"/>
</dbReference>
<dbReference type="SMART" id="SM00020">
    <property type="entry name" value="Tryp_SPc"/>
    <property type="match status" value="1"/>
</dbReference>
<keyword evidence="3" id="KW-0378">Hydrolase</keyword>
<dbReference type="FunFam" id="2.40.10.10:FF:000068">
    <property type="entry name" value="transmembrane protease serine 2"/>
    <property type="match status" value="1"/>
</dbReference>
<accession>A0AAN7PUT1</accession>
<proteinExistence type="inferred from homology"/>
<comment type="caution">
    <text evidence="8">The sequence shown here is derived from an EMBL/GenBank/DDBJ whole genome shotgun (WGS) entry which is preliminary data.</text>
</comment>
<gene>
    <name evidence="8" type="ORF">RN001_010400</name>
</gene>
<keyword evidence="2" id="KW-0645">Protease</keyword>
<dbReference type="Proteomes" id="UP001353858">
    <property type="component" value="Unassembled WGS sequence"/>
</dbReference>
<dbReference type="Pfam" id="PF00089">
    <property type="entry name" value="Trypsin"/>
    <property type="match status" value="1"/>
</dbReference>
<dbReference type="InterPro" id="IPR009003">
    <property type="entry name" value="Peptidase_S1_PA"/>
</dbReference>
<keyword evidence="6" id="KW-0732">Signal</keyword>
<sequence length="253" mass="27693">MYRFLCFCLAAGIAAVSGGALESRVVGGDFAKQSKFAFVASLRTNSNKFLCAGAIVDKYWILTAAECVQKQSTNNLTVVVGTPDLNSGGVNHQVSLIRIHPNYIPKTKENNIALVQLSSKIAENKNVEKIHMAKTVISDDKDVEVAGWGATQKDSPQNFTNSLHWVELKTYSFTNCKKRLPQIYYYNICTKAKANKGVCKGDVGSPLFRRGGIFSSNELHGIVSQYANCANGLPDVYVSVAAFKLWIDQEIGK</sequence>
<evidence type="ECO:0000313" key="9">
    <source>
        <dbReference type="Proteomes" id="UP001353858"/>
    </source>
</evidence>
<dbReference type="GO" id="GO:0006508">
    <property type="term" value="P:proteolysis"/>
    <property type="evidence" value="ECO:0007669"/>
    <property type="project" value="UniProtKB-KW"/>
</dbReference>
<feature type="signal peptide" evidence="6">
    <location>
        <begin position="1"/>
        <end position="18"/>
    </location>
</feature>
<dbReference type="InterPro" id="IPR001314">
    <property type="entry name" value="Peptidase_S1A"/>
</dbReference>
<dbReference type="PANTHER" id="PTHR24276:SF96">
    <property type="entry name" value="PEPTIDASE S1 DOMAIN-CONTAINING PROTEIN"/>
    <property type="match status" value="1"/>
</dbReference>
<reference evidence="9" key="1">
    <citation type="submission" date="2023-01" db="EMBL/GenBank/DDBJ databases">
        <title>Key to firefly adult light organ development and bioluminescence: homeobox transcription factors regulate luciferase expression and transportation to peroxisome.</title>
        <authorList>
            <person name="Fu X."/>
        </authorList>
    </citation>
    <scope>NUCLEOTIDE SEQUENCE [LARGE SCALE GENOMIC DNA]</scope>
</reference>
<evidence type="ECO:0000256" key="1">
    <source>
        <dbReference type="ARBA" id="ARBA00007664"/>
    </source>
</evidence>
<dbReference type="GO" id="GO:0004252">
    <property type="term" value="F:serine-type endopeptidase activity"/>
    <property type="evidence" value="ECO:0007669"/>
    <property type="project" value="InterPro"/>
</dbReference>
<dbReference type="PRINTS" id="PR00722">
    <property type="entry name" value="CHYMOTRYPSIN"/>
</dbReference>
<evidence type="ECO:0000256" key="5">
    <source>
        <dbReference type="ARBA" id="ARBA00023157"/>
    </source>
</evidence>
<comment type="similarity">
    <text evidence="1">Belongs to the peptidase S1 family.</text>
</comment>
<feature type="chain" id="PRO_5042857260" description="Peptidase S1 domain-containing protein" evidence="6">
    <location>
        <begin position="19"/>
        <end position="253"/>
    </location>
</feature>
<dbReference type="PROSITE" id="PS50240">
    <property type="entry name" value="TRYPSIN_DOM"/>
    <property type="match status" value="1"/>
</dbReference>